<dbReference type="CDD" id="cd06267">
    <property type="entry name" value="PBP1_LacI_sugar_binding-like"/>
    <property type="match status" value="1"/>
</dbReference>
<proteinExistence type="predicted"/>
<keyword evidence="3" id="KW-0804">Transcription</keyword>
<dbReference type="InterPro" id="IPR000843">
    <property type="entry name" value="HTH_LacI"/>
</dbReference>
<dbReference type="CDD" id="cd01392">
    <property type="entry name" value="HTH_LacI"/>
    <property type="match status" value="1"/>
</dbReference>
<dbReference type="SUPFAM" id="SSF53822">
    <property type="entry name" value="Periplasmic binding protein-like I"/>
    <property type="match status" value="1"/>
</dbReference>
<evidence type="ECO:0000256" key="1">
    <source>
        <dbReference type="ARBA" id="ARBA00023015"/>
    </source>
</evidence>
<dbReference type="Proteomes" id="UP001165405">
    <property type="component" value="Unassembled WGS sequence"/>
</dbReference>
<accession>A0AA41U7B0</accession>
<name>A0AA41U7B0_9MICO</name>
<dbReference type="Pfam" id="PF13377">
    <property type="entry name" value="Peripla_BP_3"/>
    <property type="match status" value="1"/>
</dbReference>
<organism evidence="5 6">
    <name type="scientific">Antribacter soli</name>
    <dbReference type="NCBI Taxonomy" id="2910976"/>
    <lineage>
        <taxon>Bacteria</taxon>
        <taxon>Bacillati</taxon>
        <taxon>Actinomycetota</taxon>
        <taxon>Actinomycetes</taxon>
        <taxon>Micrococcales</taxon>
        <taxon>Promicromonosporaceae</taxon>
        <taxon>Antribacter</taxon>
    </lineage>
</organism>
<comment type="caution">
    <text evidence="5">The sequence shown here is derived from an EMBL/GenBank/DDBJ whole genome shotgun (WGS) entry which is preliminary data.</text>
</comment>
<evidence type="ECO:0000313" key="6">
    <source>
        <dbReference type="Proteomes" id="UP001165405"/>
    </source>
</evidence>
<gene>
    <name evidence="5" type="ORF">L1785_10265</name>
</gene>
<dbReference type="InterPro" id="IPR046335">
    <property type="entry name" value="LacI/GalR-like_sensor"/>
</dbReference>
<dbReference type="PROSITE" id="PS50932">
    <property type="entry name" value="HTH_LACI_2"/>
    <property type="match status" value="1"/>
</dbReference>
<keyword evidence="2" id="KW-0238">DNA-binding</keyword>
<dbReference type="SUPFAM" id="SSF47413">
    <property type="entry name" value="lambda repressor-like DNA-binding domains"/>
    <property type="match status" value="1"/>
</dbReference>
<dbReference type="EMBL" id="JAKGSG010000029">
    <property type="protein sequence ID" value="MCF4121366.1"/>
    <property type="molecule type" value="Genomic_DNA"/>
</dbReference>
<sequence>MKKTNPSMLDVARFAGVSIATVSNVINRPEKVSEATAEQVRAAIAELGFVRNDAARSLATGTTSSIGMVLADLDNSLFVDMAHGAQRGVDAVGLRLLLGNAACDLTRQDDYLRLFDEARVGGVLLSPMEDSLAGIERMRSHGRPMVLLNYDQDGIDCCTVLVDNEEVGYLAARHLIETGRKRIGFVAGRDYYQPVHARRVGVQRAVREAGGARLEEIDTGGLDFEDGLAVARALGERPPGQRPDGIVAVTDDIANGIAEGLHTAFVAEVPGDISIVGCEDNRSARSGPVALTAVQLEGVRMGQAAAELLLEEMNAPAGEHRHRTVTVRPGLVVRASTAVAPLGV</sequence>
<evidence type="ECO:0000256" key="2">
    <source>
        <dbReference type="ARBA" id="ARBA00023125"/>
    </source>
</evidence>
<dbReference type="GO" id="GO:0000976">
    <property type="term" value="F:transcription cis-regulatory region binding"/>
    <property type="evidence" value="ECO:0007669"/>
    <property type="project" value="TreeGrafter"/>
</dbReference>
<evidence type="ECO:0000259" key="4">
    <source>
        <dbReference type="PROSITE" id="PS50932"/>
    </source>
</evidence>
<dbReference type="RefSeq" id="WP_236089164.1">
    <property type="nucleotide sequence ID" value="NZ_JAKGSG010000029.1"/>
</dbReference>
<dbReference type="AlphaFoldDB" id="A0AA41U7B0"/>
<dbReference type="InterPro" id="IPR010982">
    <property type="entry name" value="Lambda_DNA-bd_dom_sf"/>
</dbReference>
<dbReference type="GO" id="GO:0003700">
    <property type="term" value="F:DNA-binding transcription factor activity"/>
    <property type="evidence" value="ECO:0007669"/>
    <property type="project" value="TreeGrafter"/>
</dbReference>
<feature type="domain" description="HTH lacI-type" evidence="4">
    <location>
        <begin position="6"/>
        <end position="60"/>
    </location>
</feature>
<evidence type="ECO:0000313" key="5">
    <source>
        <dbReference type="EMBL" id="MCF4121366.1"/>
    </source>
</evidence>
<dbReference type="PANTHER" id="PTHR30146:SF109">
    <property type="entry name" value="HTH-TYPE TRANSCRIPTIONAL REGULATOR GALS"/>
    <property type="match status" value="1"/>
</dbReference>
<dbReference type="PROSITE" id="PS00356">
    <property type="entry name" value="HTH_LACI_1"/>
    <property type="match status" value="1"/>
</dbReference>
<evidence type="ECO:0000256" key="3">
    <source>
        <dbReference type="ARBA" id="ARBA00023163"/>
    </source>
</evidence>
<keyword evidence="1" id="KW-0805">Transcription regulation</keyword>
<dbReference type="Pfam" id="PF00356">
    <property type="entry name" value="LacI"/>
    <property type="match status" value="1"/>
</dbReference>
<dbReference type="Gene3D" id="1.10.260.40">
    <property type="entry name" value="lambda repressor-like DNA-binding domains"/>
    <property type="match status" value="1"/>
</dbReference>
<dbReference type="SMART" id="SM00354">
    <property type="entry name" value="HTH_LACI"/>
    <property type="match status" value="1"/>
</dbReference>
<dbReference type="PANTHER" id="PTHR30146">
    <property type="entry name" value="LACI-RELATED TRANSCRIPTIONAL REPRESSOR"/>
    <property type="match status" value="1"/>
</dbReference>
<dbReference type="Gene3D" id="3.40.50.2300">
    <property type="match status" value="2"/>
</dbReference>
<protein>
    <submittedName>
        <fullName evidence="5">LacI family transcriptional regulator</fullName>
    </submittedName>
</protein>
<dbReference type="InterPro" id="IPR028082">
    <property type="entry name" value="Peripla_BP_I"/>
</dbReference>
<reference evidence="5" key="1">
    <citation type="submission" date="2022-01" db="EMBL/GenBank/DDBJ databases">
        <title>Antribacter sp. nov., isolated from Guizhou of China.</title>
        <authorList>
            <person name="Chengliang C."/>
            <person name="Ya Z."/>
        </authorList>
    </citation>
    <scope>NUCLEOTIDE SEQUENCE</scope>
    <source>
        <strain evidence="5">KLBMP 9083</strain>
    </source>
</reference>
<keyword evidence="6" id="KW-1185">Reference proteome</keyword>